<dbReference type="PANTHER" id="PTHR43393">
    <property type="entry name" value="CYTOKININ RIBOSIDE 5'-MONOPHOSPHATE PHOSPHORIBOHYDROLASE"/>
    <property type="match status" value="1"/>
</dbReference>
<dbReference type="InterPro" id="IPR041164">
    <property type="entry name" value="LDcluster4"/>
</dbReference>
<evidence type="ECO:0000313" key="2">
    <source>
        <dbReference type="Proteomes" id="UP001055156"/>
    </source>
</evidence>
<reference evidence="1" key="2">
    <citation type="submission" date="2021-08" db="EMBL/GenBank/DDBJ databases">
        <authorList>
            <person name="Tani A."/>
            <person name="Ola A."/>
            <person name="Ogura Y."/>
            <person name="Katsura K."/>
            <person name="Hayashi T."/>
        </authorList>
    </citation>
    <scope>NUCLEOTIDE SEQUENCE</scope>
    <source>
        <strain evidence="1">NBRC 15689</strain>
    </source>
</reference>
<dbReference type="InterPro" id="IPR052341">
    <property type="entry name" value="LOG_family_nucleotidases"/>
</dbReference>
<dbReference type="Gene3D" id="3.40.50.450">
    <property type="match status" value="1"/>
</dbReference>
<dbReference type="Pfam" id="PF18306">
    <property type="entry name" value="LDcluster4"/>
    <property type="match status" value="1"/>
</dbReference>
<evidence type="ECO:0000313" key="1">
    <source>
        <dbReference type="EMBL" id="GJE27969.1"/>
    </source>
</evidence>
<evidence type="ECO:0008006" key="3">
    <source>
        <dbReference type="Google" id="ProtNLM"/>
    </source>
</evidence>
<dbReference type="Proteomes" id="UP001055156">
    <property type="component" value="Unassembled WGS sequence"/>
</dbReference>
<accession>A0ABQ4TBU3</accession>
<protein>
    <recommendedName>
        <fullName evidence="3">TIGR00725 family protein</fullName>
    </recommendedName>
</protein>
<dbReference type="PANTHER" id="PTHR43393:SF3">
    <property type="entry name" value="LYSINE DECARBOXYLASE-LIKE PROTEIN"/>
    <property type="match status" value="1"/>
</dbReference>
<sequence length="219" mass="22439">MNGDEADLERRLHVDRTRNLLMDGRGRSFRPDTRCWSEAGSGHDGECVDAVAAVRWLQRDSGSPLRWPVAVVGTRAATDAQRSAAEVVGMGLASAGLTVLCGGREGVMEAVCRGVARAGGVSVGLLPDGDVSGANDFVTIPLATGIGVARNALIARAAFAMIAVGGGNGTLSEIAFALQFGRPVFTLGGAPEPDGVRRCTDAADAVEGICLQILGLAPA</sequence>
<gene>
    <name evidence="1" type="ORF">LKMONMHP_2831</name>
</gene>
<dbReference type="SUPFAM" id="SSF102405">
    <property type="entry name" value="MCP/YpsA-like"/>
    <property type="match status" value="1"/>
</dbReference>
<reference evidence="1" key="1">
    <citation type="journal article" date="2021" name="Front. Microbiol.">
        <title>Comprehensive Comparative Genomics and Phenotyping of Methylobacterium Species.</title>
        <authorList>
            <person name="Alessa O."/>
            <person name="Ogura Y."/>
            <person name="Fujitani Y."/>
            <person name="Takami H."/>
            <person name="Hayashi T."/>
            <person name="Sahin N."/>
            <person name="Tani A."/>
        </authorList>
    </citation>
    <scope>NUCLEOTIDE SEQUENCE</scope>
    <source>
        <strain evidence="1">NBRC 15689</strain>
    </source>
</reference>
<keyword evidence="2" id="KW-1185">Reference proteome</keyword>
<proteinExistence type="predicted"/>
<dbReference type="EMBL" id="BPQV01000008">
    <property type="protein sequence ID" value="GJE27969.1"/>
    <property type="molecule type" value="Genomic_DNA"/>
</dbReference>
<name>A0ABQ4TBU3_METOR</name>
<comment type="caution">
    <text evidence="1">The sequence shown here is derived from an EMBL/GenBank/DDBJ whole genome shotgun (WGS) entry which is preliminary data.</text>
</comment>
<organism evidence="1 2">
    <name type="scientific">Methylobacterium organophilum</name>
    <dbReference type="NCBI Taxonomy" id="410"/>
    <lineage>
        <taxon>Bacteria</taxon>
        <taxon>Pseudomonadati</taxon>
        <taxon>Pseudomonadota</taxon>
        <taxon>Alphaproteobacteria</taxon>
        <taxon>Hyphomicrobiales</taxon>
        <taxon>Methylobacteriaceae</taxon>
        <taxon>Methylobacterium</taxon>
    </lineage>
</organism>